<dbReference type="PANTHER" id="PTHR34071:SF2">
    <property type="entry name" value="FLAVIN-NUCLEOTIDE-BINDING PROTEIN"/>
    <property type="match status" value="1"/>
</dbReference>
<dbReference type="PANTHER" id="PTHR34071">
    <property type="entry name" value="5-NITROIMIDAZOLE ANTIBIOTICS RESISTANCE PROTEIN, NIMA-FAMILY-RELATED PROTEIN-RELATED"/>
    <property type="match status" value="1"/>
</dbReference>
<dbReference type="EMBL" id="LAZR01063743">
    <property type="protein sequence ID" value="KKK58905.1"/>
    <property type="molecule type" value="Genomic_DNA"/>
</dbReference>
<evidence type="ECO:0000313" key="1">
    <source>
        <dbReference type="EMBL" id="KKK58905.1"/>
    </source>
</evidence>
<dbReference type="AlphaFoldDB" id="A0A0F8XDA1"/>
<dbReference type="Gene3D" id="2.30.110.10">
    <property type="entry name" value="Electron Transport, Fmn-binding Protein, Chain A"/>
    <property type="match status" value="1"/>
</dbReference>
<dbReference type="SUPFAM" id="SSF50475">
    <property type="entry name" value="FMN-binding split barrel"/>
    <property type="match status" value="1"/>
</dbReference>
<reference evidence="1" key="1">
    <citation type="journal article" date="2015" name="Nature">
        <title>Complex archaea that bridge the gap between prokaryotes and eukaryotes.</title>
        <authorList>
            <person name="Spang A."/>
            <person name="Saw J.H."/>
            <person name="Jorgensen S.L."/>
            <person name="Zaremba-Niedzwiedzka K."/>
            <person name="Martijn J."/>
            <person name="Lind A.E."/>
            <person name="van Eijk R."/>
            <person name="Schleper C."/>
            <person name="Guy L."/>
            <person name="Ettema T.J."/>
        </authorList>
    </citation>
    <scope>NUCLEOTIDE SEQUENCE</scope>
</reference>
<protein>
    <recommendedName>
        <fullName evidence="2">Pyridoxamine 5'-phosphate oxidase putative domain-containing protein</fullName>
    </recommendedName>
</protein>
<comment type="caution">
    <text evidence="1">The sequence shown here is derived from an EMBL/GenBank/DDBJ whole genome shotgun (WGS) entry which is preliminary data.</text>
</comment>
<dbReference type="Pfam" id="PF12900">
    <property type="entry name" value="Pyridox_ox_2"/>
    <property type="match status" value="1"/>
</dbReference>
<dbReference type="InterPro" id="IPR024747">
    <property type="entry name" value="Pyridox_Oxase-rel"/>
</dbReference>
<proteinExistence type="predicted"/>
<organism evidence="1">
    <name type="scientific">marine sediment metagenome</name>
    <dbReference type="NCBI Taxonomy" id="412755"/>
    <lineage>
        <taxon>unclassified sequences</taxon>
        <taxon>metagenomes</taxon>
        <taxon>ecological metagenomes</taxon>
    </lineage>
</organism>
<name>A0A0F8XDA1_9ZZZZ</name>
<evidence type="ECO:0008006" key="2">
    <source>
        <dbReference type="Google" id="ProtNLM"/>
    </source>
</evidence>
<dbReference type="InterPro" id="IPR012349">
    <property type="entry name" value="Split_barrel_FMN-bd"/>
</dbReference>
<gene>
    <name evidence="1" type="ORF">LCGC14_3039720</name>
</gene>
<sequence>MRRNDKQIDDAAVIEDILSRAGVCRLGLCDGGQPYVVPVCFGYEDNALYFHCASQGKKLDILRANSNVCFEVDIDCEVVKADKACGWGMKFKSVIGFGKAVFIEDVELKRKGLDVIMRQYSDGAFEYPAKRIEDIVIIKVEIESMTGKQSG</sequence>
<accession>A0A0F8XDA1</accession>